<protein>
    <submittedName>
        <fullName evidence="2">Phospholipase/carboxylesterase</fullName>
    </submittedName>
</protein>
<sequence>MTTGIHHVTAITRNVQKNVDFYAGFLGLKLVKQTGGYEDAEQLHLFYGDALGSPGSIITFLVWQDGAPGRVGLGALSEVAFTVPRNSLGDWLTRAMTAGIQASGPTRELGETVLRLRDPDGIVVKLVGGDAPATAPLTDPVAPTRIHGVTLLSEDAQATADFLARFGYSEALRDGPFIRLRSDRDVVDVRASAGFVPALPGTGMFDHVAFRARDVDALRQMRLDLRAQDGVTQNGVTNVHDRKYFLSLYVREPMGTLVEYATDAPGFTVDEDAAHLGETLMIPATDAARAADLRVTLPQFARPGEERRPMRDLPFVHRFHTPENPDGSTIVLLHGTGGNEADLMPLAAKLNPRATLLGVRGRATEEGITRWFRRFDAVTYDQADIRAEARAFAAFVEGATRSYGLDPKTTTFLGYSNGANLLGAILRLHPGVVHRAILLRGIEALEDAPTAELTHSEVLLLTGAQDPFGRMVPPLEASLRSGGATLNAQIINAGHDLSPEDVRIAAKWLAKITQGEPT</sequence>
<dbReference type="RefSeq" id="WP_074647303.1">
    <property type="nucleotide sequence ID" value="NZ_FNBL01000019.1"/>
</dbReference>
<dbReference type="SUPFAM" id="SSF54593">
    <property type="entry name" value="Glyoxalase/Bleomycin resistance protein/Dihydroxybiphenyl dioxygenase"/>
    <property type="match status" value="1"/>
</dbReference>
<dbReference type="Gene3D" id="3.40.50.1820">
    <property type="entry name" value="alpha/beta hydrolase"/>
    <property type="match status" value="1"/>
</dbReference>
<evidence type="ECO:0000313" key="3">
    <source>
        <dbReference type="Proteomes" id="UP000182284"/>
    </source>
</evidence>
<feature type="domain" description="VOC" evidence="1">
    <location>
        <begin position="4"/>
        <end position="129"/>
    </location>
</feature>
<accession>A0A1G7U1Z8</accession>
<dbReference type="InterPro" id="IPR029058">
    <property type="entry name" value="AB_hydrolase_fold"/>
</dbReference>
<dbReference type="Gene3D" id="3.10.180.10">
    <property type="entry name" value="2,3-Dihydroxybiphenyl 1,2-Dioxygenase, domain 1"/>
    <property type="match status" value="2"/>
</dbReference>
<dbReference type="InterPro" id="IPR029068">
    <property type="entry name" value="Glyas_Bleomycin-R_OHBP_Dase"/>
</dbReference>
<organism evidence="2 3">
    <name type="scientific">Celeribacter baekdonensis</name>
    <dbReference type="NCBI Taxonomy" id="875171"/>
    <lineage>
        <taxon>Bacteria</taxon>
        <taxon>Pseudomonadati</taxon>
        <taxon>Pseudomonadota</taxon>
        <taxon>Alphaproteobacteria</taxon>
        <taxon>Rhodobacterales</taxon>
        <taxon>Roseobacteraceae</taxon>
        <taxon>Celeribacter</taxon>
    </lineage>
</organism>
<dbReference type="Proteomes" id="UP000182284">
    <property type="component" value="Unassembled WGS sequence"/>
</dbReference>
<dbReference type="AlphaFoldDB" id="A0A1G7U1Z8"/>
<dbReference type="InterPro" id="IPR037523">
    <property type="entry name" value="VOC_core"/>
</dbReference>
<evidence type="ECO:0000313" key="2">
    <source>
        <dbReference type="EMBL" id="SDG41457.1"/>
    </source>
</evidence>
<name>A0A1G7U1Z8_9RHOB</name>
<dbReference type="PANTHER" id="PTHR36110">
    <property type="entry name" value="RING-CLEAVING DIOXYGENASE MHQE-RELATED"/>
    <property type="match status" value="1"/>
</dbReference>
<dbReference type="PROSITE" id="PS51819">
    <property type="entry name" value="VOC"/>
    <property type="match status" value="2"/>
</dbReference>
<gene>
    <name evidence="2" type="ORF">SAMN04488117_11955</name>
</gene>
<reference evidence="2 3" key="1">
    <citation type="submission" date="2016-10" db="EMBL/GenBank/DDBJ databases">
        <authorList>
            <person name="de Groot N.N."/>
        </authorList>
    </citation>
    <scope>NUCLEOTIDE SEQUENCE [LARGE SCALE GENOMIC DNA]</scope>
    <source>
        <strain evidence="2 3">DSM 27375</strain>
    </source>
</reference>
<proteinExistence type="predicted"/>
<dbReference type="InterPro" id="IPR004360">
    <property type="entry name" value="Glyas_Fos-R_dOase_dom"/>
</dbReference>
<dbReference type="EMBL" id="FNBL01000019">
    <property type="protein sequence ID" value="SDG41457.1"/>
    <property type="molecule type" value="Genomic_DNA"/>
</dbReference>
<evidence type="ECO:0000259" key="1">
    <source>
        <dbReference type="PROSITE" id="PS51819"/>
    </source>
</evidence>
<dbReference type="SUPFAM" id="SSF53474">
    <property type="entry name" value="alpha/beta-Hydrolases"/>
    <property type="match status" value="1"/>
</dbReference>
<dbReference type="PANTHER" id="PTHR36110:SF2">
    <property type="entry name" value="RING-CLEAVING DIOXYGENASE MHQE-RELATED"/>
    <property type="match status" value="1"/>
</dbReference>
<dbReference type="OrthoDB" id="9785698at2"/>
<feature type="domain" description="VOC" evidence="1">
    <location>
        <begin position="145"/>
        <end position="263"/>
    </location>
</feature>
<dbReference type="Pfam" id="PF00903">
    <property type="entry name" value="Glyoxalase"/>
    <property type="match status" value="1"/>
</dbReference>
<dbReference type="InterPro" id="IPR052537">
    <property type="entry name" value="Extradiol_RC_dioxygenase"/>
</dbReference>